<dbReference type="FunFam" id="1.10.10.60:FF:000001">
    <property type="entry name" value="MYB-related transcription factor"/>
    <property type="match status" value="1"/>
</dbReference>
<dbReference type="InterPro" id="IPR001005">
    <property type="entry name" value="SANT/Myb"/>
</dbReference>
<evidence type="ECO:0000259" key="13">
    <source>
        <dbReference type="PROSITE" id="PS50090"/>
    </source>
</evidence>
<evidence type="ECO:0000256" key="10">
    <source>
        <dbReference type="ARBA" id="ARBA00071221"/>
    </source>
</evidence>
<keyword evidence="5" id="KW-0287">Flowering</keyword>
<dbReference type="GO" id="GO:0003677">
    <property type="term" value="F:DNA binding"/>
    <property type="evidence" value="ECO:0007669"/>
    <property type="project" value="UniProtKB-KW"/>
</dbReference>
<dbReference type="GeneID" id="120269376"/>
<sequence length="521" mass="56991">MGPKDKISSPSIDECVSGGSMGGGTPLKKGPWTSAEDSLLVDYVQKHGEGNWNAVQKYSGLSRCGKSCRLRWANHLRPNLKKGAFTPEEEQKIIELHSQMGNKWARMAAHLPGRTDNEIKNYWNTRIKRRLRAGLPLYPSDMCLHPYNENQPGLNASDDFNYDDNHSNELLHGNSFNFPGHMFDGMKVSQGLISYASPLMGFSPGNAIGRQGFGSQNYNFLNPTMNCTKQLQESETLFPHVQDGIASRIPQVEPLSVSDRIPLKVHQPFGFPCDSDPCNKDLAPYGGAVNGSHAHTLLNGNFSAPRPITGSVELELPSLQYPDTDLGSWSASHAPPDPIDTYVQSPSGTMSLQSDVESPRKSGLLEALIYEAQMLGNEKNNLSEKSSSSSVFTPCEAVESAAANICEADYELFHDPISQHTAPISENPFGAAASVESSSQLAPPDPSSWRPDFLLDSSWHVGNTNYHSMFSNTIESLLNADLSAEQKQSPVGPSSKFPKVQQLDSSTWNIMPRVCPISELP</sequence>
<dbReference type="FunFam" id="1.10.10.60:FF:000119">
    <property type="entry name" value="Transcription factor GAMYB"/>
    <property type="match status" value="1"/>
</dbReference>
<dbReference type="PANTHER" id="PTHR47995">
    <property type="entry name" value="TRANSCRIPTION FACTOR MYB33-RELATED"/>
    <property type="match status" value="1"/>
</dbReference>
<dbReference type="GO" id="GO:0009908">
    <property type="term" value="P:flower development"/>
    <property type="evidence" value="ECO:0007669"/>
    <property type="project" value="UniProtKB-KW"/>
</dbReference>
<dbReference type="Gene3D" id="1.10.10.60">
    <property type="entry name" value="Homeodomain-like"/>
    <property type="match status" value="2"/>
</dbReference>
<evidence type="ECO:0000256" key="12">
    <source>
        <dbReference type="SAM" id="MobiDB-lite"/>
    </source>
</evidence>
<gene>
    <name evidence="16" type="primary">LOC120269376</name>
</gene>
<evidence type="ECO:0000256" key="6">
    <source>
        <dbReference type="ARBA" id="ARBA00023125"/>
    </source>
</evidence>
<dbReference type="RefSeq" id="XP_039132648.1">
    <property type="nucleotide sequence ID" value="XM_039276714.1"/>
</dbReference>
<evidence type="ECO:0000256" key="1">
    <source>
        <dbReference type="ARBA" id="ARBA00004123"/>
    </source>
</evidence>
<keyword evidence="3" id="KW-0221">Differentiation</keyword>
<dbReference type="SUPFAM" id="SSF46689">
    <property type="entry name" value="Homeodomain-like"/>
    <property type="match status" value="1"/>
</dbReference>
<dbReference type="GO" id="GO:0030154">
    <property type="term" value="P:cell differentiation"/>
    <property type="evidence" value="ECO:0007669"/>
    <property type="project" value="UniProtKB-KW"/>
</dbReference>
<dbReference type="PANTHER" id="PTHR47995:SF18">
    <property type="entry name" value="TRANSCRIPTION FACTOR MYB65"/>
    <property type="match status" value="1"/>
</dbReference>
<feature type="domain" description="HTH myb-type" evidence="14">
    <location>
        <begin position="77"/>
        <end position="131"/>
    </location>
</feature>
<dbReference type="GO" id="GO:0009555">
    <property type="term" value="P:pollen development"/>
    <property type="evidence" value="ECO:0007669"/>
    <property type="project" value="UniProtKB-ARBA"/>
</dbReference>
<evidence type="ECO:0000256" key="7">
    <source>
        <dbReference type="ARBA" id="ARBA00023159"/>
    </source>
</evidence>
<feature type="domain" description="Myb-like" evidence="13">
    <location>
        <begin position="24"/>
        <end position="76"/>
    </location>
</feature>
<name>A0AB40C2I6_DIOCR</name>
<evidence type="ECO:0000259" key="14">
    <source>
        <dbReference type="PROSITE" id="PS51294"/>
    </source>
</evidence>
<evidence type="ECO:0000256" key="11">
    <source>
        <dbReference type="ARBA" id="ARBA00078675"/>
    </source>
</evidence>
<dbReference type="PROSITE" id="PS51294">
    <property type="entry name" value="HTH_MYB"/>
    <property type="match status" value="2"/>
</dbReference>
<feature type="domain" description="Myb-like" evidence="13">
    <location>
        <begin position="77"/>
        <end position="127"/>
    </location>
</feature>
<reference evidence="16" key="1">
    <citation type="submission" date="2025-08" db="UniProtKB">
        <authorList>
            <consortium name="RefSeq"/>
        </authorList>
    </citation>
    <scope>IDENTIFICATION</scope>
</reference>
<dbReference type="SMART" id="SM00717">
    <property type="entry name" value="SANT"/>
    <property type="match status" value="2"/>
</dbReference>
<proteinExistence type="predicted"/>
<keyword evidence="15" id="KW-1185">Reference proteome</keyword>
<keyword evidence="2" id="KW-0677">Repeat</keyword>
<evidence type="ECO:0000313" key="15">
    <source>
        <dbReference type="Proteomes" id="UP001515500"/>
    </source>
</evidence>
<keyword evidence="7" id="KW-0010">Activator</keyword>
<evidence type="ECO:0000313" key="16">
    <source>
        <dbReference type="RefSeq" id="XP_039132648.1"/>
    </source>
</evidence>
<protein>
    <recommendedName>
        <fullName evidence="10">Transcription factor GAMYB</fullName>
    </recommendedName>
    <alternativeName>
        <fullName evidence="11">OsGAMyb</fullName>
    </alternativeName>
</protein>
<keyword evidence="9" id="KW-0539">Nucleus</keyword>
<organism evidence="15 16">
    <name type="scientific">Dioscorea cayennensis subsp. rotundata</name>
    <name type="common">White Guinea yam</name>
    <name type="synonym">Dioscorea rotundata</name>
    <dbReference type="NCBI Taxonomy" id="55577"/>
    <lineage>
        <taxon>Eukaryota</taxon>
        <taxon>Viridiplantae</taxon>
        <taxon>Streptophyta</taxon>
        <taxon>Embryophyta</taxon>
        <taxon>Tracheophyta</taxon>
        <taxon>Spermatophyta</taxon>
        <taxon>Magnoliopsida</taxon>
        <taxon>Liliopsida</taxon>
        <taxon>Dioscoreales</taxon>
        <taxon>Dioscoreaceae</taxon>
        <taxon>Dioscorea</taxon>
    </lineage>
</organism>
<dbReference type="Pfam" id="PF00249">
    <property type="entry name" value="Myb_DNA-binding"/>
    <property type="match status" value="2"/>
</dbReference>
<evidence type="ECO:0000256" key="9">
    <source>
        <dbReference type="ARBA" id="ARBA00023242"/>
    </source>
</evidence>
<dbReference type="GO" id="GO:0005634">
    <property type="term" value="C:nucleus"/>
    <property type="evidence" value="ECO:0007669"/>
    <property type="project" value="UniProtKB-SubCell"/>
</dbReference>
<keyword evidence="8" id="KW-0804">Transcription</keyword>
<dbReference type="AlphaFoldDB" id="A0AB40C2I6"/>
<evidence type="ECO:0000256" key="2">
    <source>
        <dbReference type="ARBA" id="ARBA00022737"/>
    </source>
</evidence>
<evidence type="ECO:0000256" key="3">
    <source>
        <dbReference type="ARBA" id="ARBA00022782"/>
    </source>
</evidence>
<dbReference type="CDD" id="cd00167">
    <property type="entry name" value="SANT"/>
    <property type="match status" value="2"/>
</dbReference>
<feature type="domain" description="HTH myb-type" evidence="14">
    <location>
        <begin position="27"/>
        <end position="76"/>
    </location>
</feature>
<dbReference type="PROSITE" id="PS50090">
    <property type="entry name" value="MYB_LIKE"/>
    <property type="match status" value="2"/>
</dbReference>
<dbReference type="InterPro" id="IPR017930">
    <property type="entry name" value="Myb_dom"/>
</dbReference>
<feature type="region of interest" description="Disordered" evidence="12">
    <location>
        <begin position="1"/>
        <end position="29"/>
    </location>
</feature>
<dbReference type="InterPro" id="IPR009057">
    <property type="entry name" value="Homeodomain-like_sf"/>
</dbReference>
<dbReference type="Proteomes" id="UP001515500">
    <property type="component" value="Chromosome 9"/>
</dbReference>
<evidence type="ECO:0000256" key="4">
    <source>
        <dbReference type="ARBA" id="ARBA00023015"/>
    </source>
</evidence>
<keyword evidence="6" id="KW-0238">DNA-binding</keyword>
<evidence type="ECO:0000256" key="5">
    <source>
        <dbReference type="ARBA" id="ARBA00023089"/>
    </source>
</evidence>
<keyword evidence="4" id="KW-0805">Transcription regulation</keyword>
<accession>A0AB40C2I6</accession>
<evidence type="ECO:0000256" key="8">
    <source>
        <dbReference type="ARBA" id="ARBA00023163"/>
    </source>
</evidence>
<comment type="subcellular location">
    <subcellularLocation>
        <location evidence="1">Nucleus</location>
    </subcellularLocation>
</comment>